<dbReference type="RefSeq" id="WP_221431893.1">
    <property type="nucleotide sequence ID" value="NZ_CP081294.1"/>
</dbReference>
<gene>
    <name evidence="1" type="ORF">K3136_05615</name>
</gene>
<evidence type="ECO:0000313" key="1">
    <source>
        <dbReference type="EMBL" id="QZD96169.1"/>
    </source>
</evidence>
<evidence type="ECO:0000313" key="2">
    <source>
        <dbReference type="Proteomes" id="UP000824321"/>
    </source>
</evidence>
<protein>
    <submittedName>
        <fullName evidence="1">Uncharacterized protein</fullName>
    </submittedName>
</protein>
<dbReference type="Proteomes" id="UP000824321">
    <property type="component" value="Chromosome"/>
</dbReference>
<reference evidence="1 2" key="1">
    <citation type="submission" date="2021-08" db="EMBL/GenBank/DDBJ databases">
        <title>Comparative Genomics Analysis of the Genus Qipengyuania Reveals Extensive Genetic Diversity and Metabolic Versatility, Including the Description of Fifteen Novel Species.</title>
        <authorList>
            <person name="Liu Y."/>
        </authorList>
    </citation>
    <scope>NUCLEOTIDE SEQUENCE [LARGE SCALE GENOMIC DNA]</scope>
    <source>
        <strain evidence="1 2">1NDH1</strain>
    </source>
</reference>
<dbReference type="EMBL" id="CP081294">
    <property type="protein sequence ID" value="QZD96169.1"/>
    <property type="molecule type" value="Genomic_DNA"/>
</dbReference>
<proteinExistence type="predicted"/>
<sequence>MIALLAGLSACSGAASEPYEYEIVELPGGGADIDNPRAPYDALRDLAQERAAEEAGDSENAYRDATYFGADADSLLAYAITPSKGVFYYLPPGPYPREGNVMLALPEVVPVCRFVVEWAQVPGAPLIGSMEDIDLVSKDCVPFEASDYPLDPVDKDSTLTLIEAEPVEGKRVSVAVSASRNSRFDDVRALSLAAEAGGAQLGQSVPLNANGNTLLAGISDQGDVSLLIESRRLKRGQRCIVSGLEWSDLGDTTLRIAAERSCEAAAKARK</sequence>
<keyword evidence="2" id="KW-1185">Reference proteome</keyword>
<name>A0ABX9A791_9SPHN</name>
<accession>A0ABX9A791</accession>
<organism evidence="1 2">
    <name type="scientific">Qipengyuania gelatinilytica</name>
    <dbReference type="NCBI Taxonomy" id="2867231"/>
    <lineage>
        <taxon>Bacteria</taxon>
        <taxon>Pseudomonadati</taxon>
        <taxon>Pseudomonadota</taxon>
        <taxon>Alphaproteobacteria</taxon>
        <taxon>Sphingomonadales</taxon>
        <taxon>Erythrobacteraceae</taxon>
        <taxon>Qipengyuania</taxon>
    </lineage>
</organism>